<dbReference type="AlphaFoldDB" id="A0AAV4TGV2"/>
<feature type="transmembrane region" description="Helical" evidence="1">
    <location>
        <begin position="64"/>
        <end position="83"/>
    </location>
</feature>
<reference evidence="2 3" key="1">
    <citation type="submission" date="2021-06" db="EMBL/GenBank/DDBJ databases">
        <title>Caerostris darwini draft genome.</title>
        <authorList>
            <person name="Kono N."/>
            <person name="Arakawa K."/>
        </authorList>
    </citation>
    <scope>NUCLEOTIDE SEQUENCE [LARGE SCALE GENOMIC DNA]</scope>
</reference>
<gene>
    <name evidence="2" type="ORF">CDAR_118081</name>
</gene>
<sequence length="223" mass="26120">MGTFHIHTLGNPYSMSMDGYDGDDPNQYIWPSIFHVLGLVLWGLSISIHLAIHIPCLWMGTMEMIQINIFGHLNFMSWVWYYGDFPYPYTNPYSMSMDGYDGDDPIYLAIYISCLGFFTMGTFHIHTLGNPYSMSMDRYDGNDPNQYIWPSKFHVLGLVLWGLSISIYLAIHIPCLWMGTMEMIQINIFGHLYFMSWVWYDGDFPYPYTWQSIFHVDGWVRLS</sequence>
<keyword evidence="1" id="KW-1133">Transmembrane helix</keyword>
<feature type="transmembrane region" description="Helical" evidence="1">
    <location>
        <begin position="153"/>
        <end position="171"/>
    </location>
</feature>
<keyword evidence="3" id="KW-1185">Reference proteome</keyword>
<keyword evidence="1" id="KW-0812">Transmembrane</keyword>
<evidence type="ECO:0000313" key="3">
    <source>
        <dbReference type="Proteomes" id="UP001054837"/>
    </source>
</evidence>
<feature type="transmembrane region" description="Helical" evidence="1">
    <location>
        <begin position="106"/>
        <end position="132"/>
    </location>
</feature>
<accession>A0AAV4TGV2</accession>
<dbReference type="Proteomes" id="UP001054837">
    <property type="component" value="Unassembled WGS sequence"/>
</dbReference>
<dbReference type="EMBL" id="BPLQ01009555">
    <property type="protein sequence ID" value="GIY44676.1"/>
    <property type="molecule type" value="Genomic_DNA"/>
</dbReference>
<evidence type="ECO:0000256" key="1">
    <source>
        <dbReference type="SAM" id="Phobius"/>
    </source>
</evidence>
<evidence type="ECO:0008006" key="4">
    <source>
        <dbReference type="Google" id="ProtNLM"/>
    </source>
</evidence>
<feature type="transmembrane region" description="Helical" evidence="1">
    <location>
        <begin position="28"/>
        <end position="52"/>
    </location>
</feature>
<evidence type="ECO:0000313" key="2">
    <source>
        <dbReference type="EMBL" id="GIY44676.1"/>
    </source>
</evidence>
<comment type="caution">
    <text evidence="2">The sequence shown here is derived from an EMBL/GenBank/DDBJ whole genome shotgun (WGS) entry which is preliminary data.</text>
</comment>
<protein>
    <recommendedName>
        <fullName evidence="4">Cytochrome c oxidase subunit 1</fullName>
    </recommendedName>
</protein>
<name>A0AAV4TGV2_9ARAC</name>
<keyword evidence="1" id="KW-0472">Membrane</keyword>
<proteinExistence type="predicted"/>
<organism evidence="2 3">
    <name type="scientific">Caerostris darwini</name>
    <dbReference type="NCBI Taxonomy" id="1538125"/>
    <lineage>
        <taxon>Eukaryota</taxon>
        <taxon>Metazoa</taxon>
        <taxon>Ecdysozoa</taxon>
        <taxon>Arthropoda</taxon>
        <taxon>Chelicerata</taxon>
        <taxon>Arachnida</taxon>
        <taxon>Araneae</taxon>
        <taxon>Araneomorphae</taxon>
        <taxon>Entelegynae</taxon>
        <taxon>Araneoidea</taxon>
        <taxon>Araneidae</taxon>
        <taxon>Caerostris</taxon>
    </lineage>
</organism>